<evidence type="ECO:0000313" key="4">
    <source>
        <dbReference type="EMBL" id="NKY54396.1"/>
    </source>
</evidence>
<evidence type="ECO:0000256" key="2">
    <source>
        <dbReference type="ARBA" id="ARBA00023002"/>
    </source>
</evidence>
<dbReference type="Pfam" id="PF00107">
    <property type="entry name" value="ADH_zinc_N"/>
    <property type="match status" value="1"/>
</dbReference>
<organism evidence="4 5">
    <name type="scientific">Nocardia vermiculata</name>
    <dbReference type="NCBI Taxonomy" id="257274"/>
    <lineage>
        <taxon>Bacteria</taxon>
        <taxon>Bacillati</taxon>
        <taxon>Actinomycetota</taxon>
        <taxon>Actinomycetes</taxon>
        <taxon>Mycobacteriales</taxon>
        <taxon>Nocardiaceae</taxon>
        <taxon>Nocardia</taxon>
    </lineage>
</organism>
<accession>A0A846Y4G5</accession>
<keyword evidence="1" id="KW-0521">NADP</keyword>
<dbReference type="InterPro" id="IPR013154">
    <property type="entry name" value="ADH-like_N"/>
</dbReference>
<name>A0A846Y4G5_9NOCA</name>
<dbReference type="InterPro" id="IPR020843">
    <property type="entry name" value="ER"/>
</dbReference>
<gene>
    <name evidence="4" type="ORF">HGA08_29860</name>
</gene>
<proteinExistence type="predicted"/>
<feature type="domain" description="Enoyl reductase (ER)" evidence="3">
    <location>
        <begin position="9"/>
        <end position="307"/>
    </location>
</feature>
<keyword evidence="2" id="KW-0560">Oxidoreductase</keyword>
<dbReference type="GO" id="GO:0070402">
    <property type="term" value="F:NADPH binding"/>
    <property type="evidence" value="ECO:0007669"/>
    <property type="project" value="TreeGrafter"/>
</dbReference>
<dbReference type="InterPro" id="IPR011032">
    <property type="entry name" value="GroES-like_sf"/>
</dbReference>
<reference evidence="4 5" key="1">
    <citation type="submission" date="2020-04" db="EMBL/GenBank/DDBJ databases">
        <title>MicrobeNet Type strains.</title>
        <authorList>
            <person name="Nicholson A.C."/>
        </authorList>
    </citation>
    <scope>NUCLEOTIDE SEQUENCE [LARGE SCALE GENOMIC DNA]</scope>
    <source>
        <strain evidence="4 5">JCM 12354</strain>
    </source>
</reference>
<protein>
    <submittedName>
        <fullName evidence="4">Zinc-binding dehydrogenase</fullName>
    </submittedName>
</protein>
<keyword evidence="5" id="KW-1185">Reference proteome</keyword>
<dbReference type="Gene3D" id="3.90.180.10">
    <property type="entry name" value="Medium-chain alcohol dehydrogenases, catalytic domain"/>
    <property type="match status" value="1"/>
</dbReference>
<evidence type="ECO:0000259" key="3">
    <source>
        <dbReference type="SMART" id="SM00829"/>
    </source>
</evidence>
<dbReference type="SUPFAM" id="SSF51735">
    <property type="entry name" value="NAD(P)-binding Rossmann-fold domains"/>
    <property type="match status" value="1"/>
</dbReference>
<dbReference type="PANTHER" id="PTHR48106">
    <property type="entry name" value="QUINONE OXIDOREDUCTASE PIG3-RELATED"/>
    <property type="match status" value="1"/>
</dbReference>
<dbReference type="CDD" id="cd08270">
    <property type="entry name" value="MDR4"/>
    <property type="match status" value="1"/>
</dbReference>
<dbReference type="SMART" id="SM00829">
    <property type="entry name" value="PKS_ER"/>
    <property type="match status" value="1"/>
</dbReference>
<dbReference type="InterPro" id="IPR013149">
    <property type="entry name" value="ADH-like_C"/>
</dbReference>
<dbReference type="Gene3D" id="3.40.50.720">
    <property type="entry name" value="NAD(P)-binding Rossmann-like Domain"/>
    <property type="match status" value="1"/>
</dbReference>
<dbReference type="Pfam" id="PF08240">
    <property type="entry name" value="ADH_N"/>
    <property type="match status" value="1"/>
</dbReference>
<dbReference type="RefSeq" id="WP_067881384.1">
    <property type="nucleotide sequence ID" value="NZ_JAAXOP010000029.1"/>
</dbReference>
<evidence type="ECO:0000313" key="5">
    <source>
        <dbReference type="Proteomes" id="UP000565711"/>
    </source>
</evidence>
<dbReference type="EMBL" id="JAAXOP010000029">
    <property type="protein sequence ID" value="NKY54396.1"/>
    <property type="molecule type" value="Genomic_DNA"/>
</dbReference>
<dbReference type="GO" id="GO:0016651">
    <property type="term" value="F:oxidoreductase activity, acting on NAD(P)H"/>
    <property type="evidence" value="ECO:0007669"/>
    <property type="project" value="TreeGrafter"/>
</dbReference>
<sequence>MRALVIDHTAPAHLSLTEVADPVPAPDEALVQVHAVSLNYGEVKGATDPDAPNGAVIGWDAAGVVVRAAVDGSGPGVGTPVVTLGAAGWAELRAVPATLLGAVPDDANLGAISTIPVAGLTAVHVLRRMGQVLGRRVMITGASGGVGRYTVQLAARAGAEVVAISTDPSQDSGLRALGAHEVYTDPAEVDRPVFAVLDNVGGRQLVDAFAAVQAGGMLVSVGRSSGEDAVFPPEALLATEGRHDRSIRTFYLLADPATDFSTDLTWLAAEVAAGRLDTGISFRGPWTRYDEAARALLDRRLHGKAVLEIDRSPHVPRA</sequence>
<dbReference type="Proteomes" id="UP000565711">
    <property type="component" value="Unassembled WGS sequence"/>
</dbReference>
<dbReference type="AlphaFoldDB" id="A0A846Y4G5"/>
<dbReference type="InterPro" id="IPR036291">
    <property type="entry name" value="NAD(P)-bd_dom_sf"/>
</dbReference>
<dbReference type="SUPFAM" id="SSF50129">
    <property type="entry name" value="GroES-like"/>
    <property type="match status" value="1"/>
</dbReference>
<evidence type="ECO:0000256" key="1">
    <source>
        <dbReference type="ARBA" id="ARBA00022857"/>
    </source>
</evidence>
<comment type="caution">
    <text evidence="4">The sequence shown here is derived from an EMBL/GenBank/DDBJ whole genome shotgun (WGS) entry which is preliminary data.</text>
</comment>